<sequence length="348" mass="38860">MTALSHPTPRSSVTPVFAQSFSTKDIPPQDQFDAWRALLADTIDLLPTIEASDSFAAEFSSWTFGNIVLTRTLYANAPARRWRHRPRSFLDHWCVVLARSHAPRNGSPSREATRQESLSFRSLALPFEGQAEDTEVLTLFLPRDFCREELEDFDQAHDLDINPQLGALLAGYIDNLARQLPHIPPAQAQGLATATRALVAACIAPRAERSEAADASLSSLLIDRARLVVRQNMASPEFGPEQLARLMAMSRSKLYRLFESTGGVAHFINRERLREAYRRLSSHRDSPSIHIIGNEVGFVDHSTFSRAFRREFGHSPSEARERSLTKLSATPLDVRPPETGPVDAEHEA</sequence>
<dbReference type="Gene3D" id="1.10.10.60">
    <property type="entry name" value="Homeodomain-like"/>
    <property type="match status" value="1"/>
</dbReference>
<evidence type="ECO:0000259" key="5">
    <source>
        <dbReference type="PROSITE" id="PS01124"/>
    </source>
</evidence>
<evidence type="ECO:0000256" key="4">
    <source>
        <dbReference type="SAM" id="MobiDB-lite"/>
    </source>
</evidence>
<evidence type="ECO:0000256" key="3">
    <source>
        <dbReference type="ARBA" id="ARBA00023163"/>
    </source>
</evidence>
<feature type="compositionally biased region" description="Basic and acidic residues" evidence="4">
    <location>
        <begin position="315"/>
        <end position="324"/>
    </location>
</feature>
<dbReference type="PANTHER" id="PTHR46796:SF6">
    <property type="entry name" value="ARAC SUBFAMILY"/>
    <property type="match status" value="1"/>
</dbReference>
<evidence type="ECO:0000256" key="1">
    <source>
        <dbReference type="ARBA" id="ARBA00023015"/>
    </source>
</evidence>
<keyword evidence="7" id="KW-1185">Reference proteome</keyword>
<dbReference type="PANTHER" id="PTHR46796">
    <property type="entry name" value="HTH-TYPE TRANSCRIPTIONAL ACTIVATOR RHAS-RELATED"/>
    <property type="match status" value="1"/>
</dbReference>
<dbReference type="InterPro" id="IPR050204">
    <property type="entry name" value="AraC_XylS_family_regulators"/>
</dbReference>
<evidence type="ECO:0000256" key="2">
    <source>
        <dbReference type="ARBA" id="ARBA00023125"/>
    </source>
</evidence>
<evidence type="ECO:0000313" key="6">
    <source>
        <dbReference type="EMBL" id="MDU0342476.1"/>
    </source>
</evidence>
<dbReference type="SMART" id="SM00342">
    <property type="entry name" value="HTH_ARAC"/>
    <property type="match status" value="1"/>
</dbReference>
<keyword evidence="1" id="KW-0805">Transcription regulation</keyword>
<evidence type="ECO:0000313" key="7">
    <source>
        <dbReference type="Proteomes" id="UP001254257"/>
    </source>
</evidence>
<dbReference type="InterPro" id="IPR018060">
    <property type="entry name" value="HTH_AraC"/>
</dbReference>
<dbReference type="PROSITE" id="PS01124">
    <property type="entry name" value="HTH_ARAC_FAMILY_2"/>
    <property type="match status" value="1"/>
</dbReference>
<keyword evidence="2" id="KW-0238">DNA-binding</keyword>
<feature type="domain" description="HTH araC/xylS-type" evidence="5">
    <location>
        <begin position="223"/>
        <end position="322"/>
    </location>
</feature>
<protein>
    <submittedName>
        <fullName evidence="6">Helix-turn-helix domain-containing protein</fullName>
    </submittedName>
</protein>
<feature type="region of interest" description="Disordered" evidence="4">
    <location>
        <begin position="315"/>
        <end position="348"/>
    </location>
</feature>
<organism evidence="6 7">
    <name type="scientific">Bosea rubneri</name>
    <dbReference type="NCBI Taxonomy" id="3075434"/>
    <lineage>
        <taxon>Bacteria</taxon>
        <taxon>Pseudomonadati</taxon>
        <taxon>Pseudomonadota</taxon>
        <taxon>Alphaproteobacteria</taxon>
        <taxon>Hyphomicrobiales</taxon>
        <taxon>Boseaceae</taxon>
        <taxon>Bosea</taxon>
    </lineage>
</organism>
<comment type="caution">
    <text evidence="6">The sequence shown here is derived from an EMBL/GenBank/DDBJ whole genome shotgun (WGS) entry which is preliminary data.</text>
</comment>
<gene>
    <name evidence="6" type="ORF">RKE40_21470</name>
</gene>
<dbReference type="Pfam" id="PF12833">
    <property type="entry name" value="HTH_18"/>
    <property type="match status" value="1"/>
</dbReference>
<dbReference type="SUPFAM" id="SSF46689">
    <property type="entry name" value="Homeodomain-like"/>
    <property type="match status" value="1"/>
</dbReference>
<reference evidence="6 7" key="1">
    <citation type="submission" date="2023-09" db="EMBL/GenBank/DDBJ databases">
        <title>Whole genome shotgun sequencing (WGS) of Bosea sp. ZW T0_25, isolated from stored onions (Allium cepa).</title>
        <authorList>
            <person name="Stoll D.A."/>
            <person name="Huch M."/>
        </authorList>
    </citation>
    <scope>NUCLEOTIDE SEQUENCE [LARGE SCALE GENOMIC DNA]</scope>
    <source>
        <strain evidence="6 7">ZW T0_25</strain>
    </source>
</reference>
<keyword evidence="3" id="KW-0804">Transcription</keyword>
<dbReference type="Proteomes" id="UP001254257">
    <property type="component" value="Unassembled WGS sequence"/>
</dbReference>
<name>A0ABU3SCR6_9HYPH</name>
<dbReference type="InterPro" id="IPR009057">
    <property type="entry name" value="Homeodomain-like_sf"/>
</dbReference>
<accession>A0ABU3SCR6</accession>
<proteinExistence type="predicted"/>
<dbReference type="RefSeq" id="WP_316020247.1">
    <property type="nucleotide sequence ID" value="NZ_JAWDID010000041.1"/>
</dbReference>
<dbReference type="EMBL" id="JAWDID010000041">
    <property type="protein sequence ID" value="MDU0342476.1"/>
    <property type="molecule type" value="Genomic_DNA"/>
</dbReference>